<keyword evidence="2" id="KW-1185">Reference proteome</keyword>
<dbReference type="AlphaFoldDB" id="A0A975YN98"/>
<dbReference type="InterPro" id="IPR018742">
    <property type="entry name" value="DUF2290"/>
</dbReference>
<protein>
    <submittedName>
        <fullName evidence="1">DUF2290 domain-containing protein</fullName>
    </submittedName>
</protein>
<dbReference type="EMBL" id="CP076643">
    <property type="protein sequence ID" value="QXO17296.1"/>
    <property type="molecule type" value="Genomic_DNA"/>
</dbReference>
<accession>A0A975YN98</accession>
<gene>
    <name evidence="1" type="ORF">KNV97_18135</name>
</gene>
<dbReference type="Proteomes" id="UP000694232">
    <property type="component" value="Chromosome 1"/>
</dbReference>
<name>A0A975YN98_9VIBR</name>
<dbReference type="KEGG" id="vos:KNV97_18135"/>
<evidence type="ECO:0000313" key="2">
    <source>
        <dbReference type="Proteomes" id="UP000694232"/>
    </source>
</evidence>
<sequence length="235" mass="28021">MDVGSGASLKLTKRVLDELGILDQYNPMIHFPENYVAELRGKNYREQWETYIKSYWYHFVLADGSLLIYEEDSFRFLMAPLRLPTREDFLHEEFGDIWDEEFTEDDKNQYLSSSEFSIAYQNFVDSTATYSPYTPVRYDMSLDKNEYCRLTHPAFHLHIGFENNSRIPVKVKMTPFSFTMFILSTFYPKEWKRIFNEGMLSDKEKSKVKSRLETIVHIDNELWCNEHEEIRAYIG</sequence>
<organism evidence="1 2">
    <name type="scientific">Vibrio ostreae</name>
    <dbReference type="NCBI Taxonomy" id="2841925"/>
    <lineage>
        <taxon>Bacteria</taxon>
        <taxon>Pseudomonadati</taxon>
        <taxon>Pseudomonadota</taxon>
        <taxon>Gammaproteobacteria</taxon>
        <taxon>Vibrionales</taxon>
        <taxon>Vibrionaceae</taxon>
        <taxon>Vibrio</taxon>
    </lineage>
</organism>
<proteinExistence type="predicted"/>
<dbReference type="RefSeq" id="WP_218562522.1">
    <property type="nucleotide sequence ID" value="NZ_CP076643.1"/>
</dbReference>
<reference evidence="1" key="1">
    <citation type="submission" date="2021-06" db="EMBL/GenBank/DDBJ databases">
        <title>Vibrio nov. sp., novel gut bacterium isolated from Yellow Sea oyster.</title>
        <authorList>
            <person name="Muhammad N."/>
            <person name="Nguyen T.H."/>
            <person name="Lee Y.-J."/>
            <person name="Ko J."/>
            <person name="Kim S.-G."/>
        </authorList>
    </citation>
    <scope>NUCLEOTIDE SEQUENCE</scope>
    <source>
        <strain evidence="1">OG9-811</strain>
    </source>
</reference>
<evidence type="ECO:0000313" key="1">
    <source>
        <dbReference type="EMBL" id="QXO17296.1"/>
    </source>
</evidence>
<dbReference type="Pfam" id="PF10053">
    <property type="entry name" value="DUF2290"/>
    <property type="match status" value="1"/>
</dbReference>